<evidence type="ECO:0000256" key="1">
    <source>
        <dbReference type="SAM" id="MobiDB-lite"/>
    </source>
</evidence>
<accession>A0A7S3R2T8</accession>
<protein>
    <submittedName>
        <fullName evidence="3">Uncharacterized protein</fullName>
    </submittedName>
</protein>
<organism evidence="3">
    <name type="scientific">Dunaliella tertiolecta</name>
    <name type="common">Green alga</name>
    <dbReference type="NCBI Taxonomy" id="3047"/>
    <lineage>
        <taxon>Eukaryota</taxon>
        <taxon>Viridiplantae</taxon>
        <taxon>Chlorophyta</taxon>
        <taxon>core chlorophytes</taxon>
        <taxon>Chlorophyceae</taxon>
        <taxon>CS clade</taxon>
        <taxon>Chlamydomonadales</taxon>
        <taxon>Dunaliellaceae</taxon>
        <taxon>Dunaliella</taxon>
    </lineage>
</organism>
<evidence type="ECO:0000313" key="3">
    <source>
        <dbReference type="EMBL" id="CAE0500933.1"/>
    </source>
</evidence>
<feature type="region of interest" description="Disordered" evidence="1">
    <location>
        <begin position="43"/>
        <end position="73"/>
    </location>
</feature>
<keyword evidence="2" id="KW-0812">Transmembrane</keyword>
<feature type="compositionally biased region" description="Low complexity" evidence="1">
    <location>
        <begin position="105"/>
        <end position="115"/>
    </location>
</feature>
<keyword evidence="2" id="KW-0472">Membrane</keyword>
<dbReference type="EMBL" id="HBIP01026509">
    <property type="protein sequence ID" value="CAE0500933.1"/>
    <property type="molecule type" value="Transcribed_RNA"/>
</dbReference>
<feature type="compositionally biased region" description="Polar residues" evidence="1">
    <location>
        <begin position="43"/>
        <end position="54"/>
    </location>
</feature>
<feature type="region of interest" description="Disordered" evidence="1">
    <location>
        <begin position="85"/>
        <end position="115"/>
    </location>
</feature>
<evidence type="ECO:0000256" key="2">
    <source>
        <dbReference type="SAM" id="Phobius"/>
    </source>
</evidence>
<feature type="transmembrane region" description="Helical" evidence="2">
    <location>
        <begin position="12"/>
        <end position="34"/>
    </location>
</feature>
<keyword evidence="2" id="KW-1133">Transmembrane helix</keyword>
<dbReference type="AlphaFoldDB" id="A0A7S3R2T8"/>
<gene>
    <name evidence="3" type="ORF">DTER00134_LOCUS16006</name>
</gene>
<name>A0A7S3R2T8_DUNTE</name>
<reference evidence="3" key="1">
    <citation type="submission" date="2021-01" db="EMBL/GenBank/DDBJ databases">
        <authorList>
            <person name="Corre E."/>
            <person name="Pelletier E."/>
            <person name="Niang G."/>
            <person name="Scheremetjew M."/>
            <person name="Finn R."/>
            <person name="Kale V."/>
            <person name="Holt S."/>
            <person name="Cochrane G."/>
            <person name="Meng A."/>
            <person name="Brown T."/>
            <person name="Cohen L."/>
        </authorList>
    </citation>
    <scope>NUCLEOTIDE SEQUENCE</scope>
    <source>
        <strain evidence="3">CCMP1320</strain>
    </source>
</reference>
<proteinExistence type="predicted"/>
<sequence>MILRSLEVRVFLLCVRVNLSFALWTYFVFMHLYAQVEESKQLNTVDSQQRSSKGGKNGPLGQPSSQDKSPEALAAELGIPVASKSVKRGSLQRGSAAKAKETKQEMAAQMEAMME</sequence>